<dbReference type="KEGG" id="slim:SCL_1732"/>
<name>A0A1B4XGV4_9GAMM</name>
<proteinExistence type="inferred from homology"/>
<dbReference type="PANTHER" id="PTHR30576">
    <property type="entry name" value="COLANIC BIOSYNTHESIS UDP-GLUCOSE LIPID CARRIER TRANSFERASE"/>
    <property type="match status" value="1"/>
</dbReference>
<gene>
    <name evidence="9" type="ORF">SCL_1732</name>
</gene>
<dbReference type="InParanoid" id="A0A1B4XGV4"/>
<protein>
    <submittedName>
        <fullName evidence="9">Exopolysaccharide biosynthesis polyprenyl glycosylphosphotransferase</fullName>
    </submittedName>
</protein>
<evidence type="ECO:0000313" key="9">
    <source>
        <dbReference type="EMBL" id="BAV34035.1"/>
    </source>
</evidence>
<dbReference type="NCBIfam" id="TIGR03013">
    <property type="entry name" value="EpsB_2"/>
    <property type="match status" value="1"/>
</dbReference>
<comment type="similarity">
    <text evidence="2">Belongs to the bacterial sugar transferase family.</text>
</comment>
<dbReference type="InterPro" id="IPR003362">
    <property type="entry name" value="Bact_transf"/>
</dbReference>
<feature type="transmembrane region" description="Helical" evidence="7">
    <location>
        <begin position="50"/>
        <end position="71"/>
    </location>
</feature>
<keyword evidence="5 7" id="KW-1133">Transmembrane helix</keyword>
<evidence type="ECO:0000256" key="6">
    <source>
        <dbReference type="ARBA" id="ARBA00023136"/>
    </source>
</evidence>
<keyword evidence="4 7" id="KW-0812">Transmembrane</keyword>
<dbReference type="InterPro" id="IPR017464">
    <property type="entry name" value="Sugar_tfrase_EpsB_2"/>
</dbReference>
<organism evidence="9 10">
    <name type="scientific">Sulfuricaulis limicola</name>
    <dbReference type="NCBI Taxonomy" id="1620215"/>
    <lineage>
        <taxon>Bacteria</taxon>
        <taxon>Pseudomonadati</taxon>
        <taxon>Pseudomonadota</taxon>
        <taxon>Gammaproteobacteria</taxon>
        <taxon>Acidiferrobacterales</taxon>
        <taxon>Acidiferrobacteraceae</taxon>
        <taxon>Sulfuricaulis</taxon>
    </lineage>
</organism>
<dbReference type="GO" id="GO:0016780">
    <property type="term" value="F:phosphotransferase activity, for other substituted phosphate groups"/>
    <property type="evidence" value="ECO:0007669"/>
    <property type="project" value="TreeGrafter"/>
</dbReference>
<dbReference type="RefSeq" id="WP_096360828.1">
    <property type="nucleotide sequence ID" value="NZ_AP014879.1"/>
</dbReference>
<accession>A0A1B4XGV4</accession>
<evidence type="ECO:0000256" key="7">
    <source>
        <dbReference type="SAM" id="Phobius"/>
    </source>
</evidence>
<dbReference type="OrthoDB" id="9808602at2"/>
<dbReference type="Pfam" id="PF02397">
    <property type="entry name" value="Bac_transf"/>
    <property type="match status" value="1"/>
</dbReference>
<reference evidence="9 10" key="1">
    <citation type="submission" date="2015-05" db="EMBL/GenBank/DDBJ databases">
        <title>Complete genome sequence of a sulfur-oxidizing gammaproteobacterium strain HA5.</title>
        <authorList>
            <person name="Miura A."/>
            <person name="Kojima H."/>
            <person name="Fukui M."/>
        </authorList>
    </citation>
    <scope>NUCLEOTIDE SEQUENCE [LARGE SCALE GENOMIC DNA]</scope>
    <source>
        <strain evidence="9 10">HA5</strain>
    </source>
</reference>
<evidence type="ECO:0000256" key="2">
    <source>
        <dbReference type="ARBA" id="ARBA00006464"/>
    </source>
</evidence>
<dbReference type="Proteomes" id="UP000243180">
    <property type="component" value="Chromosome"/>
</dbReference>
<dbReference type="AlphaFoldDB" id="A0A1B4XGV4"/>
<evidence type="ECO:0000256" key="4">
    <source>
        <dbReference type="ARBA" id="ARBA00022692"/>
    </source>
</evidence>
<evidence type="ECO:0000259" key="8">
    <source>
        <dbReference type="Pfam" id="PF02397"/>
    </source>
</evidence>
<sequence>MIRLFKHYVPLPLFLMAVTEAVVLFASMYIGAVVRFSWEDPSDIESLGPIFPRALIFTLVMLSIMTAFGLHQRDVKQEGEWGHLVRFVASFVAGLVVMLLVFYVFPHLHLGRGAFGLVFLLAFAGTALTRLVFVRLFKLDAMRRRVLLLGAGSRTAKIEGLERDEQGERKFNLVGCLPLNNSDCCLDRTRILHDKGPILSIARKYKIDEIVVGVRERRGGGLPADQLLECKLAGIEVVDLSSFFERETGQIQVESLNPSWMIFSDGFGRSPLKDVSKRMFDVAASGALLLLTLPVMLITALLIWLESGGPIFYRQERVGENGRVFRVLKFRSMRQDAERDGVPQWAKKQDSRVTRVGRVIRLLRIDELPQVFNVFKGDMSFVGPRPERPFFVEDLTKKISYYPSRHTVKPGITGWAQIRYPYGATVEDAVQKLQYDLYYVKNHTLFLDLIILFQTAQVILFGKGAR</sequence>
<dbReference type="GO" id="GO:0016020">
    <property type="term" value="C:membrane"/>
    <property type="evidence" value="ECO:0007669"/>
    <property type="project" value="UniProtKB-SubCell"/>
</dbReference>
<keyword evidence="3 9" id="KW-0808">Transferase</keyword>
<evidence type="ECO:0000256" key="3">
    <source>
        <dbReference type="ARBA" id="ARBA00022679"/>
    </source>
</evidence>
<feature type="domain" description="Bacterial sugar transferase" evidence="8">
    <location>
        <begin position="277"/>
        <end position="460"/>
    </location>
</feature>
<keyword evidence="6 7" id="KW-0472">Membrane</keyword>
<feature type="transmembrane region" description="Helical" evidence="7">
    <location>
        <begin position="83"/>
        <end position="105"/>
    </location>
</feature>
<dbReference type="InterPro" id="IPR017475">
    <property type="entry name" value="EPS_sugar_tfrase"/>
</dbReference>
<dbReference type="PANTHER" id="PTHR30576:SF0">
    <property type="entry name" value="UNDECAPRENYL-PHOSPHATE N-ACETYLGALACTOSAMINYL 1-PHOSPHATE TRANSFERASE-RELATED"/>
    <property type="match status" value="1"/>
</dbReference>
<comment type="subcellular location">
    <subcellularLocation>
        <location evidence="1">Membrane</location>
        <topology evidence="1">Multi-pass membrane protein</topology>
    </subcellularLocation>
</comment>
<keyword evidence="10" id="KW-1185">Reference proteome</keyword>
<dbReference type="EMBL" id="AP014879">
    <property type="protein sequence ID" value="BAV34035.1"/>
    <property type="molecule type" value="Genomic_DNA"/>
</dbReference>
<evidence type="ECO:0000256" key="1">
    <source>
        <dbReference type="ARBA" id="ARBA00004141"/>
    </source>
</evidence>
<feature type="transmembrane region" description="Helical" evidence="7">
    <location>
        <begin position="117"/>
        <end position="137"/>
    </location>
</feature>
<evidence type="ECO:0000313" key="10">
    <source>
        <dbReference type="Proteomes" id="UP000243180"/>
    </source>
</evidence>
<feature type="transmembrane region" description="Helical" evidence="7">
    <location>
        <begin position="282"/>
        <end position="305"/>
    </location>
</feature>
<feature type="transmembrane region" description="Helical" evidence="7">
    <location>
        <begin position="12"/>
        <end position="38"/>
    </location>
</feature>
<evidence type="ECO:0000256" key="5">
    <source>
        <dbReference type="ARBA" id="ARBA00022989"/>
    </source>
</evidence>
<dbReference type="NCBIfam" id="TIGR03025">
    <property type="entry name" value="EPS_sugtrans"/>
    <property type="match status" value="1"/>
</dbReference>